<dbReference type="InterPro" id="IPR000086">
    <property type="entry name" value="NUDIX_hydrolase_dom"/>
</dbReference>
<dbReference type="GO" id="GO:0006753">
    <property type="term" value="P:nucleoside phosphate metabolic process"/>
    <property type="evidence" value="ECO:0007669"/>
    <property type="project" value="TreeGrafter"/>
</dbReference>
<proteinExistence type="predicted"/>
<evidence type="ECO:0000259" key="3">
    <source>
        <dbReference type="PROSITE" id="PS51462"/>
    </source>
</evidence>
<reference evidence="4 5" key="1">
    <citation type="journal article" date="2009" name="Genome Biol.">
        <title>Community-wide analysis of microbial genome sequence signatures.</title>
        <authorList>
            <person name="Dick G.J."/>
            <person name="Andersson A.F."/>
            <person name="Baker B.J."/>
            <person name="Simmons S.L."/>
            <person name="Thomas B.C."/>
            <person name="Yelton A.P."/>
            <person name="Banfield J.F."/>
        </authorList>
    </citation>
    <scope>NUCLEOTIDE SEQUENCE [LARGE SCALE GENOMIC DNA]</scope>
    <source>
        <strain evidence="4">ARMAN-2</strain>
    </source>
</reference>
<accession>C7DI82</accession>
<protein>
    <submittedName>
        <fullName evidence="4">NUDIX hydrolase</fullName>
    </submittedName>
</protein>
<comment type="cofactor">
    <cofactor evidence="1">
        <name>Mg(2+)</name>
        <dbReference type="ChEBI" id="CHEBI:18420"/>
    </cofactor>
</comment>
<dbReference type="PROSITE" id="PS00893">
    <property type="entry name" value="NUDIX_BOX"/>
    <property type="match status" value="1"/>
</dbReference>
<dbReference type="InterPro" id="IPR020084">
    <property type="entry name" value="NUDIX_hydrolase_CS"/>
</dbReference>
<evidence type="ECO:0000256" key="1">
    <source>
        <dbReference type="ARBA" id="ARBA00001946"/>
    </source>
</evidence>
<dbReference type="GO" id="GO:0019693">
    <property type="term" value="P:ribose phosphate metabolic process"/>
    <property type="evidence" value="ECO:0007669"/>
    <property type="project" value="TreeGrafter"/>
</dbReference>
<dbReference type="Proteomes" id="UP000332487">
    <property type="component" value="Unassembled WGS sequence"/>
</dbReference>
<dbReference type="PANTHER" id="PTHR11839">
    <property type="entry name" value="UDP/ADP-SUGAR PYROPHOSPHATASE"/>
    <property type="match status" value="1"/>
</dbReference>
<name>C7DI82_MICA2</name>
<dbReference type="EMBL" id="GG697241">
    <property type="protein sequence ID" value="EET89656.1"/>
    <property type="molecule type" value="Genomic_DNA"/>
</dbReference>
<dbReference type="AlphaFoldDB" id="C7DI82"/>
<dbReference type="Pfam" id="PF00293">
    <property type="entry name" value="NUDIX"/>
    <property type="match status" value="1"/>
</dbReference>
<gene>
    <name evidence="4" type="ORF">UNLARM2_0774</name>
</gene>
<dbReference type="InterPro" id="IPR015797">
    <property type="entry name" value="NUDIX_hydrolase-like_dom_sf"/>
</dbReference>
<feature type="domain" description="Nudix hydrolase" evidence="3">
    <location>
        <begin position="32"/>
        <end position="161"/>
    </location>
</feature>
<dbReference type="PROSITE" id="PS51462">
    <property type="entry name" value="NUDIX"/>
    <property type="match status" value="1"/>
</dbReference>
<evidence type="ECO:0000313" key="4">
    <source>
        <dbReference type="EMBL" id="EET89656.1"/>
    </source>
</evidence>
<keyword evidence="2 4" id="KW-0378">Hydrolase</keyword>
<sequence length="171" mass="19712">MKKTLYSSKFIKLQEEHVKINGSDAKVLSLVERDVVVVLPLLRGDKILIERQYRPVLKKYIYELPAGHIDPGESPREAAERELREETGFFAGNLRHMYSVYPTPGLSAQISNYFLATDLHKDGKKLDKDPDEVIETKEIGLNNLIKMIREGKIKDNKTISGVLYYLYLFRK</sequence>
<evidence type="ECO:0000313" key="5">
    <source>
        <dbReference type="Proteomes" id="UP000332487"/>
    </source>
</evidence>
<evidence type="ECO:0000256" key="2">
    <source>
        <dbReference type="ARBA" id="ARBA00022801"/>
    </source>
</evidence>
<dbReference type="InterPro" id="IPR020476">
    <property type="entry name" value="Nudix_hydrolase"/>
</dbReference>
<dbReference type="PANTHER" id="PTHR11839:SF18">
    <property type="entry name" value="NUDIX HYDROLASE DOMAIN-CONTAINING PROTEIN"/>
    <property type="match status" value="1"/>
</dbReference>
<reference evidence="4 5" key="2">
    <citation type="journal article" date="2010" name="Proc. Natl. Acad. Sci. U.S.A.">
        <title>Enigmatic, ultrasmall, uncultivated Archaea.</title>
        <authorList>
            <person name="Baker B.J."/>
            <person name="Comolli L.R."/>
            <person name="Dick G.J."/>
            <person name="Hauser L.J."/>
            <person name="Hyatt D."/>
            <person name="Dill B.D."/>
            <person name="Land M.L."/>
            <person name="Verberkmoes N.C."/>
            <person name="Hettich R.L."/>
            <person name="Banfield J.F."/>
        </authorList>
    </citation>
    <scope>NUCLEOTIDE SEQUENCE [LARGE SCALE GENOMIC DNA]</scope>
    <source>
        <strain evidence="4">ARMAN-2</strain>
    </source>
</reference>
<dbReference type="GO" id="GO:0016462">
    <property type="term" value="F:pyrophosphatase activity"/>
    <property type="evidence" value="ECO:0007669"/>
    <property type="project" value="UniProtKB-ARBA"/>
</dbReference>
<dbReference type="CDD" id="cd03424">
    <property type="entry name" value="NUDIX_ADPRase_Nudt5_UGPPase_Nudt14"/>
    <property type="match status" value="1"/>
</dbReference>
<organism evidence="4 5">
    <name type="scientific">Candidatus Micrarchaeum acidiphilum ARMAN-2</name>
    <dbReference type="NCBI Taxonomy" id="425595"/>
    <lineage>
        <taxon>Archaea</taxon>
        <taxon>Candidatus Micrarchaeota</taxon>
        <taxon>Candidatus Micrarchaeia</taxon>
        <taxon>Candidatus Micrarchaeales</taxon>
        <taxon>Candidatus Micrarchaeaceae</taxon>
        <taxon>Candidatus Micrarchaeum</taxon>
    </lineage>
</organism>
<dbReference type="SUPFAM" id="SSF55811">
    <property type="entry name" value="Nudix"/>
    <property type="match status" value="1"/>
</dbReference>
<dbReference type="PRINTS" id="PR00502">
    <property type="entry name" value="NUDIXFAMILY"/>
</dbReference>
<dbReference type="Gene3D" id="3.90.79.10">
    <property type="entry name" value="Nucleoside Triphosphate Pyrophosphohydrolase"/>
    <property type="match status" value="1"/>
</dbReference>
<keyword evidence="5" id="KW-1185">Reference proteome</keyword>